<keyword evidence="2" id="KW-1185">Reference proteome</keyword>
<accession>A0ABT6R6F0</accession>
<proteinExistence type="predicted"/>
<evidence type="ECO:0000313" key="2">
    <source>
        <dbReference type="Proteomes" id="UP001243286"/>
    </source>
</evidence>
<evidence type="ECO:0000313" key="1">
    <source>
        <dbReference type="EMBL" id="MDI3236413.1"/>
    </source>
</evidence>
<reference evidence="1 2" key="1">
    <citation type="submission" date="2023-04" db="EMBL/GenBank/DDBJ databases">
        <title>Antarctic isolates genomes.</title>
        <authorList>
            <person name="Dimov S.G."/>
        </authorList>
    </citation>
    <scope>NUCLEOTIDE SEQUENCE [LARGE SCALE GENOMIC DNA]</scope>
    <source>
        <strain evidence="1 2">AL19</strain>
    </source>
</reference>
<gene>
    <name evidence="1" type="ORF">QK289_15465</name>
</gene>
<dbReference type="RefSeq" id="WP_282357431.1">
    <property type="nucleotide sequence ID" value="NZ_JASBQV010000040.1"/>
</dbReference>
<dbReference type="Proteomes" id="UP001243286">
    <property type="component" value="Unassembled WGS sequence"/>
</dbReference>
<organism evidence="1 2">
    <name type="scientific">Exiguobacterium antarcticum</name>
    <dbReference type="NCBI Taxonomy" id="132920"/>
    <lineage>
        <taxon>Bacteria</taxon>
        <taxon>Bacillati</taxon>
        <taxon>Bacillota</taxon>
        <taxon>Bacilli</taxon>
        <taxon>Bacillales</taxon>
        <taxon>Bacillales Family XII. Incertae Sedis</taxon>
        <taxon>Exiguobacterium</taxon>
    </lineage>
</organism>
<sequence length="72" mass="8302">MTTKNEFDPSELKGVVITNHDPEFLAAIAKLKRLQLSENYSHEIETLKVDETGHILLNPEDPNHVDWMEEDD</sequence>
<comment type="caution">
    <text evidence="1">The sequence shown here is derived from an EMBL/GenBank/DDBJ whole genome shotgun (WGS) entry which is preliminary data.</text>
</comment>
<name>A0ABT6R6F0_9BACL</name>
<protein>
    <submittedName>
        <fullName evidence="1">Uncharacterized protein</fullName>
    </submittedName>
</protein>
<dbReference type="EMBL" id="JASBQV010000040">
    <property type="protein sequence ID" value="MDI3236413.1"/>
    <property type="molecule type" value="Genomic_DNA"/>
</dbReference>